<keyword evidence="2" id="KW-0012">Acyltransferase</keyword>
<accession>A0A2R3QCI8</accession>
<feature type="domain" description="AB hydrolase-1" evidence="4">
    <location>
        <begin position="71"/>
        <end position="312"/>
    </location>
</feature>
<dbReference type="PANTHER" id="PTHR32268:SF15">
    <property type="entry name" value="HOMOSERINE ACETYLTRANSFERASE FAMILY PROTEIN (AFU_ORTHOLOGUE AFUA_1G15350)"/>
    <property type="match status" value="1"/>
</dbReference>
<feature type="active site" evidence="3">
    <location>
        <position position="293"/>
    </location>
</feature>
<evidence type="ECO:0000313" key="6">
    <source>
        <dbReference type="Proteomes" id="UP000237925"/>
    </source>
</evidence>
<dbReference type="PANTHER" id="PTHR32268">
    <property type="entry name" value="HOMOSERINE O-ACETYLTRANSFERASE"/>
    <property type="match status" value="1"/>
</dbReference>
<dbReference type="InterPro" id="IPR008220">
    <property type="entry name" value="HAT_MetX-like"/>
</dbReference>
<evidence type="ECO:0000256" key="3">
    <source>
        <dbReference type="PIRSR" id="PIRSR000443-1"/>
    </source>
</evidence>
<dbReference type="PIRSF" id="PIRSF000443">
    <property type="entry name" value="Homoser_Ac_trans"/>
    <property type="match status" value="1"/>
</dbReference>
<evidence type="ECO:0000313" key="5">
    <source>
        <dbReference type="EMBL" id="AVO49492.1"/>
    </source>
</evidence>
<feature type="active site" description="Nucleophile" evidence="3">
    <location>
        <position position="139"/>
    </location>
</feature>
<dbReference type="NCBIfam" id="NF005757">
    <property type="entry name" value="PRK07581.1"/>
    <property type="match status" value="1"/>
</dbReference>
<evidence type="ECO:0000259" key="4">
    <source>
        <dbReference type="Pfam" id="PF00561"/>
    </source>
</evidence>
<gene>
    <name evidence="5" type="ORF">C6568_09590</name>
</gene>
<dbReference type="GO" id="GO:0009086">
    <property type="term" value="P:methionine biosynthetic process"/>
    <property type="evidence" value="ECO:0007669"/>
    <property type="project" value="UniProtKB-KW"/>
</dbReference>
<dbReference type="KEGG" id="mela:C6568_09590"/>
<dbReference type="Pfam" id="PF00561">
    <property type="entry name" value="Abhydrolase_1"/>
    <property type="match status" value="1"/>
</dbReference>
<proteinExistence type="predicted"/>
<dbReference type="GO" id="GO:0016747">
    <property type="term" value="F:acyltransferase activity, transferring groups other than amino-acyl groups"/>
    <property type="evidence" value="ECO:0007669"/>
    <property type="project" value="InterPro"/>
</dbReference>
<dbReference type="Gene3D" id="3.40.50.1820">
    <property type="entry name" value="alpha/beta hydrolase"/>
    <property type="match status" value="1"/>
</dbReference>
<dbReference type="OrthoDB" id="9800754at2"/>
<sequence length="352" mass="38979">MNNYYTQENHGPFQLIDIGRLDLEEGGVLEHCELAVATHGQLNEAKDNAILVPTWYSGTSKIMEQVYIGPGRALDSTKYFIIVVNQIGSGLSVSPHNTIDAQAGPNFPKVRIGDDVRAQHRLLTQHFGIQRLALVTGGSMGAQQTYEWAVRYPDMVERAAPIAGTACNTEHDFLFTETLVEAITTDPGFQEGRYQSSADVAAGLKRHAKLWTVMGWSTEFFRGGRHRVLGFESMQAFVDGFMTGYFGPMDPNNLLCMAWKWQRGDISRHTNGDKAAALGRIRARTYVMPIVTDMFFPPSDCQAEQQLIPNSEFRPIASFDGHLALFGTDADAIAQIDLYLNELLSEAAPNLS</sequence>
<dbReference type="RefSeq" id="WP_106683924.1">
    <property type="nucleotide sequence ID" value="NZ_CP027667.1"/>
</dbReference>
<dbReference type="Proteomes" id="UP000237925">
    <property type="component" value="Chromosome"/>
</dbReference>
<evidence type="ECO:0000256" key="2">
    <source>
        <dbReference type="ARBA" id="ARBA00023315"/>
    </source>
</evidence>
<keyword evidence="6" id="KW-1185">Reference proteome</keyword>
<keyword evidence="2" id="KW-0808">Transferase</keyword>
<keyword evidence="1" id="KW-0486">Methionine biosynthesis</keyword>
<reference evidence="5 6" key="1">
    <citation type="submission" date="2018-03" db="EMBL/GenBank/DDBJ databases">
        <title>Genome sequencing of Melaminivora sp.</title>
        <authorList>
            <person name="Kim S.-J."/>
            <person name="Heo J."/>
            <person name="Ahn J.-H."/>
            <person name="Kwon S.-W."/>
        </authorList>
    </citation>
    <scope>NUCLEOTIDE SEQUENCE [LARGE SCALE GENOMIC DNA]</scope>
    <source>
        <strain evidence="5 6">SC2-9</strain>
    </source>
</reference>
<keyword evidence="1" id="KW-0028">Amino-acid biosynthesis</keyword>
<organism evidence="5 6">
    <name type="scientific">Melaminivora suipulveris</name>
    <dbReference type="NCBI Taxonomy" id="2109913"/>
    <lineage>
        <taxon>Bacteria</taxon>
        <taxon>Pseudomonadati</taxon>
        <taxon>Pseudomonadota</taxon>
        <taxon>Betaproteobacteria</taxon>
        <taxon>Burkholderiales</taxon>
        <taxon>Comamonadaceae</taxon>
        <taxon>Melaminivora</taxon>
    </lineage>
</organism>
<name>A0A2R3QCI8_9BURK</name>
<dbReference type="EMBL" id="CP027667">
    <property type="protein sequence ID" value="AVO49492.1"/>
    <property type="molecule type" value="Genomic_DNA"/>
</dbReference>
<dbReference type="SUPFAM" id="SSF53474">
    <property type="entry name" value="alpha/beta-Hydrolases"/>
    <property type="match status" value="1"/>
</dbReference>
<dbReference type="AlphaFoldDB" id="A0A2R3QCI8"/>
<dbReference type="InterPro" id="IPR029058">
    <property type="entry name" value="AB_hydrolase_fold"/>
</dbReference>
<protein>
    <recommendedName>
        <fullName evidence="4">AB hydrolase-1 domain-containing protein</fullName>
    </recommendedName>
</protein>
<evidence type="ECO:0000256" key="1">
    <source>
        <dbReference type="ARBA" id="ARBA00023167"/>
    </source>
</evidence>
<dbReference type="InterPro" id="IPR000073">
    <property type="entry name" value="AB_hydrolase_1"/>
</dbReference>
<feature type="active site" evidence="3">
    <location>
        <position position="322"/>
    </location>
</feature>